<proteinExistence type="predicted"/>
<name>A0A8J2SRA2_9STRA</name>
<accession>A0A8J2SRA2</accession>
<comment type="caution">
    <text evidence="1">The sequence shown here is derived from an EMBL/GenBank/DDBJ whole genome shotgun (WGS) entry which is preliminary data.</text>
</comment>
<evidence type="ECO:0000313" key="2">
    <source>
        <dbReference type="Proteomes" id="UP000789595"/>
    </source>
</evidence>
<protein>
    <submittedName>
        <fullName evidence="1">Uncharacterized protein</fullName>
    </submittedName>
</protein>
<keyword evidence="2" id="KW-1185">Reference proteome</keyword>
<dbReference type="EMBL" id="CAKKNE010000003">
    <property type="protein sequence ID" value="CAH0372602.1"/>
    <property type="molecule type" value="Genomic_DNA"/>
</dbReference>
<gene>
    <name evidence="1" type="ORF">PECAL_3P26110</name>
</gene>
<evidence type="ECO:0000313" key="1">
    <source>
        <dbReference type="EMBL" id="CAH0372602.1"/>
    </source>
</evidence>
<organism evidence="1 2">
    <name type="scientific">Pelagomonas calceolata</name>
    <dbReference type="NCBI Taxonomy" id="35677"/>
    <lineage>
        <taxon>Eukaryota</taxon>
        <taxon>Sar</taxon>
        <taxon>Stramenopiles</taxon>
        <taxon>Ochrophyta</taxon>
        <taxon>Pelagophyceae</taxon>
        <taxon>Pelagomonadales</taxon>
        <taxon>Pelagomonadaceae</taxon>
        <taxon>Pelagomonas</taxon>
    </lineage>
</organism>
<reference evidence="1" key="1">
    <citation type="submission" date="2021-11" db="EMBL/GenBank/DDBJ databases">
        <authorList>
            <consortium name="Genoscope - CEA"/>
            <person name="William W."/>
        </authorList>
    </citation>
    <scope>NUCLEOTIDE SEQUENCE</scope>
</reference>
<dbReference type="Proteomes" id="UP000789595">
    <property type="component" value="Unassembled WGS sequence"/>
</dbReference>
<sequence length="235" mass="25475">MLPSPLASGLGLERGDARRERVVRRLEGGDVRGRRRRRDRADLGGVGLALHAGRAEAASAARGLRKRRNLLELGVEVDALENQLRDAVAGGDGEVLLAVVEQHDADGAAVVRVDDARADVDELLDREAGPRRDACVAVLRRRDAEVRRHDRAALGGHDAGLGRGEVPAGGERAPALRQHRGLAEALHVERGLRHCGRRGDKQEVPRDCACGRRCRGEVGGPFVLSAPRHLKWYES</sequence>
<feature type="non-terminal residue" evidence="1">
    <location>
        <position position="235"/>
    </location>
</feature>
<dbReference type="AlphaFoldDB" id="A0A8J2SRA2"/>